<dbReference type="Gene3D" id="6.10.250.2790">
    <property type="match status" value="1"/>
</dbReference>
<gene>
    <name evidence="2" type="ORF">SEPCBS57363_000467</name>
</gene>
<feature type="region of interest" description="Disordered" evidence="1">
    <location>
        <begin position="74"/>
        <end position="99"/>
    </location>
</feature>
<comment type="caution">
    <text evidence="2">The sequence shown here is derived from an EMBL/GenBank/DDBJ whole genome shotgun (WGS) entry which is preliminary data.</text>
</comment>
<accession>A0ABP0D4X1</accession>
<dbReference type="Proteomes" id="UP001642501">
    <property type="component" value="Unassembled WGS sequence"/>
</dbReference>
<evidence type="ECO:0000313" key="3">
    <source>
        <dbReference type="Proteomes" id="UP001642501"/>
    </source>
</evidence>
<reference evidence="2 3" key="1">
    <citation type="submission" date="2024-01" db="EMBL/GenBank/DDBJ databases">
        <authorList>
            <person name="Allen C."/>
            <person name="Tagirdzhanova G."/>
        </authorList>
    </citation>
    <scope>NUCLEOTIDE SEQUENCE [LARGE SCALE GENOMIC DNA]</scope>
    <source>
        <strain evidence="2 3">CBS 573.63</strain>
    </source>
</reference>
<keyword evidence="3" id="KW-1185">Reference proteome</keyword>
<sequence length="450" mass="46956">MAWDSRAALASRRRTNSSASRSSATATLTLQQRSGATVHVEPQSTHIADPFLHEFIQPDFDAAAYWNEVLSRSGSGSSSTGSAGETVRTKSPVPASISTSGAAGRLAAAASSATATADRAVQAQATLSQLGAHTSRLTRVLTQLTDDIIRSGRRLAYEVQLLRGETLGLGEVLEKQLALLDENEAGAAATTSYRTTGKLVSDGAEGANAAEDGDAGAQIEPISAVSASSPSSSSEPPSLVRLRMLAQVRSRLDAVIKLFGEAMEFTMPPSAISVTSAFLSVSGPDQESGKGPSGSGSGPGSQRDVTSSTSMEEKGQKVLRSLRDEVARLLDSASTENGNAEAAAIRVETLGTLCRVWAGTAEEKARTRFVESLQKMVEDRQKELDRERGRVDRQQRDKVEQESSNGTAAGGASSASQPDVTSSTTAGASRGYAAAGYGFISQLQKIRSGL</sequence>
<proteinExistence type="predicted"/>
<feature type="region of interest" description="Disordered" evidence="1">
    <location>
        <begin position="1"/>
        <end position="28"/>
    </location>
</feature>
<dbReference type="EMBL" id="CAWUOM010000004">
    <property type="protein sequence ID" value="CAK7263268.1"/>
    <property type="molecule type" value="Genomic_DNA"/>
</dbReference>
<feature type="compositionally biased region" description="Basic and acidic residues" evidence="1">
    <location>
        <begin position="380"/>
        <end position="401"/>
    </location>
</feature>
<name>A0ABP0D4X1_9PEZI</name>
<evidence type="ECO:0000256" key="1">
    <source>
        <dbReference type="SAM" id="MobiDB-lite"/>
    </source>
</evidence>
<feature type="region of interest" description="Disordered" evidence="1">
    <location>
        <begin position="380"/>
        <end position="427"/>
    </location>
</feature>
<protein>
    <submittedName>
        <fullName evidence="2">Uncharacterized protein</fullName>
    </submittedName>
</protein>
<organism evidence="2 3">
    <name type="scientific">Sporothrix epigloea</name>
    <dbReference type="NCBI Taxonomy" id="1892477"/>
    <lineage>
        <taxon>Eukaryota</taxon>
        <taxon>Fungi</taxon>
        <taxon>Dikarya</taxon>
        <taxon>Ascomycota</taxon>
        <taxon>Pezizomycotina</taxon>
        <taxon>Sordariomycetes</taxon>
        <taxon>Sordariomycetidae</taxon>
        <taxon>Ophiostomatales</taxon>
        <taxon>Ophiostomataceae</taxon>
        <taxon>Sporothrix</taxon>
    </lineage>
</organism>
<feature type="compositionally biased region" description="Low complexity" evidence="1">
    <location>
        <begin position="74"/>
        <end position="84"/>
    </location>
</feature>
<feature type="region of interest" description="Disordered" evidence="1">
    <location>
        <begin position="281"/>
        <end position="315"/>
    </location>
</feature>
<evidence type="ECO:0000313" key="2">
    <source>
        <dbReference type="EMBL" id="CAK7263268.1"/>
    </source>
</evidence>
<feature type="compositionally biased region" description="Low complexity" evidence="1">
    <location>
        <begin position="403"/>
        <end position="427"/>
    </location>
</feature>